<dbReference type="PANTHER" id="PTHR12277:SF197">
    <property type="entry name" value="CHROMOSOME UNDETERMINED SCAFFOLD_38, WHOLE GENOME SHOTGUN SEQUENCE"/>
    <property type="match status" value="1"/>
</dbReference>
<dbReference type="InterPro" id="IPR029058">
    <property type="entry name" value="AB_hydrolase_fold"/>
</dbReference>
<dbReference type="PANTHER" id="PTHR12277">
    <property type="entry name" value="ALPHA/BETA HYDROLASE DOMAIN-CONTAINING PROTEIN"/>
    <property type="match status" value="1"/>
</dbReference>
<evidence type="ECO:0000313" key="1">
    <source>
        <dbReference type="EMBL" id="CAK0901769.1"/>
    </source>
</evidence>
<reference evidence="1" key="1">
    <citation type="submission" date="2023-10" db="EMBL/GenBank/DDBJ databases">
        <authorList>
            <person name="Chen Y."/>
            <person name="Shah S."/>
            <person name="Dougan E. K."/>
            <person name="Thang M."/>
            <person name="Chan C."/>
        </authorList>
    </citation>
    <scope>NUCLEOTIDE SEQUENCE [LARGE SCALE GENOMIC DNA]</scope>
</reference>
<organism evidence="1 2">
    <name type="scientific">Prorocentrum cordatum</name>
    <dbReference type="NCBI Taxonomy" id="2364126"/>
    <lineage>
        <taxon>Eukaryota</taxon>
        <taxon>Sar</taxon>
        <taxon>Alveolata</taxon>
        <taxon>Dinophyceae</taxon>
        <taxon>Prorocentrales</taxon>
        <taxon>Prorocentraceae</taxon>
        <taxon>Prorocentrum</taxon>
    </lineage>
</organism>
<name>A0ABN9XPB9_9DINO</name>
<dbReference type="SUPFAM" id="SSF53474">
    <property type="entry name" value="alpha/beta-Hydrolases"/>
    <property type="match status" value="1"/>
</dbReference>
<evidence type="ECO:0008006" key="3">
    <source>
        <dbReference type="Google" id="ProtNLM"/>
    </source>
</evidence>
<dbReference type="Proteomes" id="UP001189429">
    <property type="component" value="Unassembled WGS sequence"/>
</dbReference>
<keyword evidence="2" id="KW-1185">Reference proteome</keyword>
<dbReference type="Gene3D" id="3.40.50.1820">
    <property type="entry name" value="alpha/beta hydrolase"/>
    <property type="match status" value="1"/>
</dbReference>
<proteinExistence type="predicted"/>
<dbReference type="EMBL" id="CAUYUJ010020979">
    <property type="protein sequence ID" value="CAK0901769.1"/>
    <property type="molecule type" value="Genomic_DNA"/>
</dbReference>
<comment type="caution">
    <text evidence="1">The sequence shown here is derived from an EMBL/GenBank/DDBJ whole genome shotgun (WGS) entry which is preliminary data.</text>
</comment>
<sequence length="263" mass="27161">MGQSVGAVLNVTDYVFPSPSASYDDSHDLLVRFPLWAEADVPAILLPPAVCGSWRGPVASAGAAVAVCVLYFHANACDIGECVADAAAIRDGVFGGDAVVLAPEYPGYGLLDGFEPSVEGIDMVAKAAWRFCCDDLGFLPTQVVLWGRSIGTGPASALACSCAVTQGGGERSQSQAGRPVGALVLLAPFTSVSDVVLAHSNSLVASLVDPMWNIARLVGDEGLKEVPLCVVHPKDDEVIPLEQGLAVLDGAAARLKFGLWLAG</sequence>
<accession>A0ABN9XPB9</accession>
<evidence type="ECO:0000313" key="2">
    <source>
        <dbReference type="Proteomes" id="UP001189429"/>
    </source>
</evidence>
<protein>
    <recommendedName>
        <fullName evidence="3">Alpha/beta hydrolase fold-3 domain-containing protein</fullName>
    </recommendedName>
</protein>
<feature type="non-terminal residue" evidence="1">
    <location>
        <position position="263"/>
    </location>
</feature>
<gene>
    <name evidence="1" type="ORF">PCOR1329_LOCUS78618</name>
</gene>